<keyword evidence="2" id="KW-1185">Reference proteome</keyword>
<dbReference type="Proteomes" id="UP000183900">
    <property type="component" value="Unassembled WGS sequence"/>
</dbReference>
<protein>
    <submittedName>
        <fullName evidence="1">Uncharacterized protein</fullName>
    </submittedName>
</protein>
<gene>
    <name evidence="1" type="ORF">Ga0061067_12325</name>
</gene>
<evidence type="ECO:0000313" key="1">
    <source>
        <dbReference type="EMBL" id="CUB00897.1"/>
    </source>
</evidence>
<sequence>MPRPGEPGWGARCLGCILSLFAGDNRQCLKMLADGLGNIFMHGKVGLFGLPSLREERDGFLGSVEGKLAWQFGFSGLA</sequence>
<accession>A0A0K6IC40</accession>
<name>A0A0K6IC40_9HYPH</name>
<dbReference type="AlphaFoldDB" id="A0A0K6IC40"/>
<dbReference type="EMBL" id="CYHE01000023">
    <property type="protein sequence ID" value="CUB00897.1"/>
    <property type="molecule type" value="Genomic_DNA"/>
</dbReference>
<organism evidence="1 2">
    <name type="scientific">Pannonibacter indicus</name>
    <dbReference type="NCBI Taxonomy" id="466044"/>
    <lineage>
        <taxon>Bacteria</taxon>
        <taxon>Pseudomonadati</taxon>
        <taxon>Pseudomonadota</taxon>
        <taxon>Alphaproteobacteria</taxon>
        <taxon>Hyphomicrobiales</taxon>
        <taxon>Stappiaceae</taxon>
        <taxon>Pannonibacter</taxon>
    </lineage>
</organism>
<evidence type="ECO:0000313" key="2">
    <source>
        <dbReference type="Proteomes" id="UP000183900"/>
    </source>
</evidence>
<reference evidence="2" key="1">
    <citation type="submission" date="2015-08" db="EMBL/GenBank/DDBJ databases">
        <authorList>
            <person name="Varghese N."/>
        </authorList>
    </citation>
    <scope>NUCLEOTIDE SEQUENCE [LARGE SCALE GENOMIC DNA]</scope>
    <source>
        <strain evidence="2">DSM 23407</strain>
    </source>
</reference>
<proteinExistence type="predicted"/>